<protein>
    <recommendedName>
        <fullName evidence="2">Fibronectin type-III domain-containing protein</fullName>
    </recommendedName>
</protein>
<organism evidence="3 4">
    <name type="scientific">Dibothriocephalus latus</name>
    <name type="common">Fish tapeworm</name>
    <name type="synonym">Diphyllobothrium latum</name>
    <dbReference type="NCBI Taxonomy" id="60516"/>
    <lineage>
        <taxon>Eukaryota</taxon>
        <taxon>Metazoa</taxon>
        <taxon>Spiralia</taxon>
        <taxon>Lophotrochozoa</taxon>
        <taxon>Platyhelminthes</taxon>
        <taxon>Cestoda</taxon>
        <taxon>Eucestoda</taxon>
        <taxon>Diphyllobothriidea</taxon>
        <taxon>Diphyllobothriidae</taxon>
        <taxon>Dibothriocephalus</taxon>
    </lineage>
</organism>
<dbReference type="InterPro" id="IPR013783">
    <property type="entry name" value="Ig-like_fold"/>
</dbReference>
<dbReference type="CDD" id="cd00063">
    <property type="entry name" value="FN3"/>
    <property type="match status" value="2"/>
</dbReference>
<dbReference type="SMART" id="SM00060">
    <property type="entry name" value="FN3"/>
    <property type="match status" value="2"/>
</dbReference>
<evidence type="ECO:0000313" key="4">
    <source>
        <dbReference type="Proteomes" id="UP000281553"/>
    </source>
</evidence>
<dbReference type="InterPro" id="IPR050991">
    <property type="entry name" value="ECM_Regulatory_Proteins"/>
</dbReference>
<dbReference type="Proteomes" id="UP000281553">
    <property type="component" value="Unassembled WGS sequence"/>
</dbReference>
<dbReference type="PANTHER" id="PTHR46708:SF2">
    <property type="entry name" value="FIBRONECTIN TYPE-III DOMAIN-CONTAINING PROTEIN"/>
    <property type="match status" value="1"/>
</dbReference>
<accession>A0A3P7LN56</accession>
<name>A0A3P7LN56_DIBLA</name>
<evidence type="ECO:0000313" key="3">
    <source>
        <dbReference type="EMBL" id="VDN18204.1"/>
    </source>
</evidence>
<evidence type="ECO:0000259" key="2">
    <source>
        <dbReference type="PROSITE" id="PS50853"/>
    </source>
</evidence>
<dbReference type="Gene3D" id="2.60.40.10">
    <property type="entry name" value="Immunoglobulins"/>
    <property type="match status" value="2"/>
</dbReference>
<proteinExistence type="predicted"/>
<keyword evidence="1" id="KW-0677">Repeat</keyword>
<keyword evidence="4" id="KW-1185">Reference proteome</keyword>
<dbReference type="PROSITE" id="PS50853">
    <property type="entry name" value="FN3"/>
    <property type="match status" value="1"/>
</dbReference>
<dbReference type="EMBL" id="UYRU01068959">
    <property type="protein sequence ID" value="VDN18204.1"/>
    <property type="molecule type" value="Genomic_DNA"/>
</dbReference>
<dbReference type="AlphaFoldDB" id="A0A3P7LN56"/>
<dbReference type="PANTHER" id="PTHR46708">
    <property type="entry name" value="TENASCIN"/>
    <property type="match status" value="1"/>
</dbReference>
<reference evidence="3 4" key="1">
    <citation type="submission" date="2018-11" db="EMBL/GenBank/DDBJ databases">
        <authorList>
            <consortium name="Pathogen Informatics"/>
        </authorList>
    </citation>
    <scope>NUCLEOTIDE SEQUENCE [LARGE SCALE GENOMIC DNA]</scope>
</reference>
<evidence type="ECO:0000256" key="1">
    <source>
        <dbReference type="ARBA" id="ARBA00022737"/>
    </source>
</evidence>
<sequence>MILLYSGSQRKLTKTSAYSPKTFTADAVGSTSIKFVWTLPNQTLDNLIVIAQTISADSGGSKTVAAKAGETTVVVEDLKPLTTYTATLLVSNANANAKDTSEDEHLVLTAPNPPTISIPTVGGTWIQVKFEPMPGGDAMGLVYSAETTDESGGAYGCSVKSSNQDAVCTIEQLQPSKDYTITAKACVGTTCSEAAPAQHVTTDNKAPATETTMFTTLSTTASTDTTTSGK</sequence>
<dbReference type="InterPro" id="IPR036116">
    <property type="entry name" value="FN3_sf"/>
</dbReference>
<dbReference type="SUPFAM" id="SSF49265">
    <property type="entry name" value="Fibronectin type III"/>
    <property type="match status" value="1"/>
</dbReference>
<dbReference type="InterPro" id="IPR003961">
    <property type="entry name" value="FN3_dom"/>
</dbReference>
<dbReference type="Pfam" id="PF00041">
    <property type="entry name" value="fn3"/>
    <property type="match status" value="1"/>
</dbReference>
<gene>
    <name evidence="3" type="ORF">DILT_LOCUS13119</name>
</gene>
<feature type="domain" description="Fibronectin type-III" evidence="2">
    <location>
        <begin position="110"/>
        <end position="205"/>
    </location>
</feature>
<dbReference type="OrthoDB" id="6304783at2759"/>